<reference evidence="6 7" key="1">
    <citation type="submission" date="2013-07" db="EMBL/GenBank/DDBJ databases">
        <authorList>
            <person name="Stoco P.H."/>
            <person name="Wagner G."/>
            <person name="Gerber A."/>
            <person name="Zaha A."/>
            <person name="Thompson C."/>
            <person name="Bartholomeu D.C."/>
            <person name="Luckemeyer D.D."/>
            <person name="Bahia D."/>
            <person name="Loreto E."/>
            <person name="Prestes E.B."/>
            <person name="Lima F.M."/>
            <person name="Rodrigues-Luiz G."/>
            <person name="Vallejo G.A."/>
            <person name="Filho J.F."/>
            <person name="Monteiro K.M."/>
            <person name="Tyler K.M."/>
            <person name="de Almeida L.G."/>
            <person name="Ortiz M.F."/>
            <person name="Siervo M.A."/>
            <person name="de Moraes M.H."/>
            <person name="Cunha O.L."/>
            <person name="Mendonca-Neto R."/>
            <person name="Silva R."/>
            <person name="Teixeira S.M."/>
            <person name="Murta S.M."/>
            <person name="Sincero T.C."/>
            <person name="Mendes T.A."/>
            <person name="Urmenyi T.P."/>
            <person name="Silva V.G."/>
            <person name="da Rocha W.D."/>
            <person name="Andersson B."/>
            <person name="Romanha A.J."/>
            <person name="Steindel M."/>
            <person name="de Vasconcelos A.T."/>
            <person name="Grisard E.C."/>
        </authorList>
    </citation>
    <scope>NUCLEOTIDE SEQUENCE [LARGE SCALE GENOMIC DNA]</scope>
    <source>
        <strain evidence="6 7">SC58</strain>
    </source>
</reference>
<dbReference type="PANTHER" id="PTHR31652">
    <property type="entry name" value="LIMR FAMILY PROTEIN DDB_G0283707-RELATED"/>
    <property type="match status" value="1"/>
</dbReference>
<dbReference type="PANTHER" id="PTHR31652:SF0">
    <property type="entry name" value="LIMR FAMILY PROTEIN DDB_G0283707-RELATED"/>
    <property type="match status" value="1"/>
</dbReference>
<dbReference type="AlphaFoldDB" id="A0A061J6X6"/>
<evidence type="ECO:0000256" key="3">
    <source>
        <dbReference type="ARBA" id="ARBA00022989"/>
    </source>
</evidence>
<evidence type="ECO:0000256" key="1">
    <source>
        <dbReference type="ARBA" id="ARBA00004141"/>
    </source>
</evidence>
<feature type="transmembrane region" description="Helical" evidence="5">
    <location>
        <begin position="251"/>
        <end position="274"/>
    </location>
</feature>
<name>A0A061J6X6_TRYRA</name>
<keyword evidence="2 5" id="KW-0812">Transmembrane</keyword>
<accession>A0A061J6X6</accession>
<dbReference type="VEuPathDB" id="TriTrypDB:TRSC58_01660"/>
<dbReference type="EMBL" id="AUPL01001660">
    <property type="protein sequence ID" value="ESL10604.1"/>
    <property type="molecule type" value="Genomic_DNA"/>
</dbReference>
<keyword evidence="4 5" id="KW-0472">Membrane</keyword>
<comment type="caution">
    <text evidence="6">The sequence shown here is derived from an EMBL/GenBank/DDBJ whole genome shotgun (WGS) entry which is preliminary data.</text>
</comment>
<evidence type="ECO:0000256" key="5">
    <source>
        <dbReference type="SAM" id="Phobius"/>
    </source>
</evidence>
<sequence>MVGYVSIAYVHYDVVALSAKSFEGVALFSYTSHTAMLRFKVSLFVYFVALICTIGFDYYYFFGGVGLAAMLVVCILLFRDRPKPITAAEYALCLAEMAQESQRFMDDGSKLEQDEIVRYRGRRHRHKVLAFKQCVAELEAYHDKIETFYREKGGGVVGGYLFILLGTSFATRFIMWALQVIIHNLAHVCPLLSNIFFCVDKAVVSFGAVAYSCFFFYLLTCVVKGCVKAGGNLLLFQVYPMEPGSTLMNTFFFNAMLIMVTSTPFVQFCIVSFADDAANTNASAMFTLYVANMQGLKYIVMYLQYSLLVSAAVSFVWLLLCLKRCVDGE</sequence>
<evidence type="ECO:0000313" key="6">
    <source>
        <dbReference type="EMBL" id="ESL10604.1"/>
    </source>
</evidence>
<evidence type="ECO:0000256" key="2">
    <source>
        <dbReference type="ARBA" id="ARBA00022692"/>
    </source>
</evidence>
<dbReference type="GO" id="GO:0016020">
    <property type="term" value="C:membrane"/>
    <property type="evidence" value="ECO:0007669"/>
    <property type="project" value="UniProtKB-SubCell"/>
</dbReference>
<dbReference type="Proteomes" id="UP000031737">
    <property type="component" value="Unassembled WGS sequence"/>
</dbReference>
<feature type="transmembrane region" description="Helical" evidence="5">
    <location>
        <begin position="37"/>
        <end position="56"/>
    </location>
</feature>
<evidence type="ECO:0000313" key="7">
    <source>
        <dbReference type="Proteomes" id="UP000031737"/>
    </source>
</evidence>
<keyword evidence="3 5" id="KW-1133">Transmembrane helix</keyword>
<feature type="transmembrane region" description="Helical" evidence="5">
    <location>
        <begin position="160"/>
        <end position="182"/>
    </location>
</feature>
<gene>
    <name evidence="6" type="ORF">TRSC58_01660</name>
</gene>
<proteinExistence type="predicted"/>
<keyword evidence="7" id="KW-1185">Reference proteome</keyword>
<dbReference type="OrthoDB" id="73273at2759"/>
<comment type="subcellular location">
    <subcellularLocation>
        <location evidence="1">Membrane</location>
        <topology evidence="1">Multi-pass membrane protein</topology>
    </subcellularLocation>
</comment>
<organism evidence="6 7">
    <name type="scientific">Trypanosoma rangeli SC58</name>
    <dbReference type="NCBI Taxonomy" id="429131"/>
    <lineage>
        <taxon>Eukaryota</taxon>
        <taxon>Discoba</taxon>
        <taxon>Euglenozoa</taxon>
        <taxon>Kinetoplastea</taxon>
        <taxon>Metakinetoplastina</taxon>
        <taxon>Trypanosomatida</taxon>
        <taxon>Trypanosomatidae</taxon>
        <taxon>Trypanosoma</taxon>
        <taxon>Herpetosoma</taxon>
    </lineage>
</organism>
<feature type="transmembrane region" description="Helical" evidence="5">
    <location>
        <begin position="302"/>
        <end position="322"/>
    </location>
</feature>
<evidence type="ECO:0000256" key="4">
    <source>
        <dbReference type="ARBA" id="ARBA00023136"/>
    </source>
</evidence>
<protein>
    <submittedName>
        <fullName evidence="6">Uncharacterized protein</fullName>
    </submittedName>
</protein>